<feature type="compositionally biased region" description="Polar residues" evidence="1">
    <location>
        <begin position="65"/>
        <end position="81"/>
    </location>
</feature>
<evidence type="ECO:0000256" key="1">
    <source>
        <dbReference type="SAM" id="MobiDB-lite"/>
    </source>
</evidence>
<gene>
    <name evidence="2" type="ORF">PILCRDRAFT_5693</name>
</gene>
<proteinExistence type="predicted"/>
<protein>
    <submittedName>
        <fullName evidence="2">Uncharacterized protein</fullName>
    </submittedName>
</protein>
<feature type="region of interest" description="Disordered" evidence="1">
    <location>
        <begin position="56"/>
        <end position="104"/>
    </location>
</feature>
<evidence type="ECO:0000313" key="3">
    <source>
        <dbReference type="Proteomes" id="UP000054166"/>
    </source>
</evidence>
<dbReference type="EMBL" id="KN832985">
    <property type="protein sequence ID" value="KIM85380.1"/>
    <property type="molecule type" value="Genomic_DNA"/>
</dbReference>
<feature type="compositionally biased region" description="Low complexity" evidence="1">
    <location>
        <begin position="90"/>
        <end position="104"/>
    </location>
</feature>
<reference evidence="3" key="2">
    <citation type="submission" date="2015-01" db="EMBL/GenBank/DDBJ databases">
        <title>Evolutionary Origins and Diversification of the Mycorrhizal Mutualists.</title>
        <authorList>
            <consortium name="DOE Joint Genome Institute"/>
            <consortium name="Mycorrhizal Genomics Consortium"/>
            <person name="Kohler A."/>
            <person name="Kuo A."/>
            <person name="Nagy L.G."/>
            <person name="Floudas D."/>
            <person name="Copeland A."/>
            <person name="Barry K.W."/>
            <person name="Cichocki N."/>
            <person name="Veneault-Fourrey C."/>
            <person name="LaButti K."/>
            <person name="Lindquist E.A."/>
            <person name="Lipzen A."/>
            <person name="Lundell T."/>
            <person name="Morin E."/>
            <person name="Murat C."/>
            <person name="Riley R."/>
            <person name="Ohm R."/>
            <person name="Sun H."/>
            <person name="Tunlid A."/>
            <person name="Henrissat B."/>
            <person name="Grigoriev I.V."/>
            <person name="Hibbett D.S."/>
            <person name="Martin F."/>
        </authorList>
    </citation>
    <scope>NUCLEOTIDE SEQUENCE [LARGE SCALE GENOMIC DNA]</scope>
    <source>
        <strain evidence="3">F 1598</strain>
    </source>
</reference>
<accession>A0A0C3FMN5</accession>
<feature type="region of interest" description="Disordered" evidence="1">
    <location>
        <begin position="1"/>
        <end position="25"/>
    </location>
</feature>
<feature type="compositionally biased region" description="Polar residues" evidence="1">
    <location>
        <begin position="119"/>
        <end position="128"/>
    </location>
</feature>
<dbReference type="Proteomes" id="UP000054166">
    <property type="component" value="Unassembled WGS sequence"/>
</dbReference>
<feature type="region of interest" description="Disordered" evidence="1">
    <location>
        <begin position="116"/>
        <end position="139"/>
    </location>
</feature>
<dbReference type="AlphaFoldDB" id="A0A0C3FMN5"/>
<feature type="region of interest" description="Disordered" evidence="1">
    <location>
        <begin position="330"/>
        <end position="356"/>
    </location>
</feature>
<dbReference type="HOGENOM" id="CLU_773769_0_0_1"/>
<evidence type="ECO:0000313" key="2">
    <source>
        <dbReference type="EMBL" id="KIM85380.1"/>
    </source>
</evidence>
<feature type="compositionally biased region" description="Polar residues" evidence="1">
    <location>
        <begin position="1"/>
        <end position="15"/>
    </location>
</feature>
<dbReference type="OrthoDB" id="2688840at2759"/>
<organism evidence="2 3">
    <name type="scientific">Piloderma croceum (strain F 1598)</name>
    <dbReference type="NCBI Taxonomy" id="765440"/>
    <lineage>
        <taxon>Eukaryota</taxon>
        <taxon>Fungi</taxon>
        <taxon>Dikarya</taxon>
        <taxon>Basidiomycota</taxon>
        <taxon>Agaricomycotina</taxon>
        <taxon>Agaricomycetes</taxon>
        <taxon>Agaricomycetidae</taxon>
        <taxon>Atheliales</taxon>
        <taxon>Atheliaceae</taxon>
        <taxon>Piloderma</taxon>
    </lineage>
</organism>
<keyword evidence="3" id="KW-1185">Reference proteome</keyword>
<reference evidence="2 3" key="1">
    <citation type="submission" date="2014-04" db="EMBL/GenBank/DDBJ databases">
        <authorList>
            <consortium name="DOE Joint Genome Institute"/>
            <person name="Kuo A."/>
            <person name="Tarkka M."/>
            <person name="Buscot F."/>
            <person name="Kohler A."/>
            <person name="Nagy L.G."/>
            <person name="Floudas D."/>
            <person name="Copeland A."/>
            <person name="Barry K.W."/>
            <person name="Cichocki N."/>
            <person name="Veneault-Fourrey C."/>
            <person name="LaButti K."/>
            <person name="Lindquist E.A."/>
            <person name="Lipzen A."/>
            <person name="Lundell T."/>
            <person name="Morin E."/>
            <person name="Murat C."/>
            <person name="Sun H."/>
            <person name="Tunlid A."/>
            <person name="Henrissat B."/>
            <person name="Grigoriev I.V."/>
            <person name="Hibbett D.S."/>
            <person name="Martin F."/>
            <person name="Nordberg H.P."/>
            <person name="Cantor M.N."/>
            <person name="Hua S.X."/>
        </authorList>
    </citation>
    <scope>NUCLEOTIDE SEQUENCE [LARGE SCALE GENOMIC DNA]</scope>
    <source>
        <strain evidence="2 3">F 1598</strain>
    </source>
</reference>
<sequence>MSSNRQRSRSTSAPSSPVLLGDPDEPWRFGAKRTYPLNPAYAPSACKWEDVERWRRGKRARRDTSPTYHNLHQQPFGSLNHSFLPVNDGSSVSASSASPTPSFPATSAEFKLFSKHTRTQSNSRQPYPQSDPPLPSIDDIDIDTQAHLTRLRSDAFWELRRSVEENGEGLVRRMRDYESLRSRGAIYSKAKDSLRRGRKRHSISVRPRRAIDTGDGSDEEDGVKIFAEEAGTSEAGDFCTARKKRAFSLGMAESEAHSSSFVDLEGSERCSSPGATFFSAPSAYNSDDESMDLFNDSPLSMSGIASSPGAPALSHSFTNSTNSSFVSLPPPFHGVHSKSSPPRHHSLTHTSPSSSRSEKAIAALTLAMANGAGGLNDYSALRAMEIPPIIEDSQVGELWH</sequence>
<dbReference type="InParanoid" id="A0A0C3FMN5"/>
<name>A0A0C3FMN5_PILCF</name>